<dbReference type="PANTHER" id="PTHR47396:SF1">
    <property type="entry name" value="ATP-DEPENDENT HELICASE IRC3-RELATED"/>
    <property type="match status" value="1"/>
</dbReference>
<dbReference type="Gene3D" id="3.90.1570.30">
    <property type="match status" value="1"/>
</dbReference>
<dbReference type="PROSITE" id="PS51192">
    <property type="entry name" value="HELICASE_ATP_BIND_1"/>
    <property type="match status" value="1"/>
</dbReference>
<evidence type="ECO:0000259" key="3">
    <source>
        <dbReference type="PROSITE" id="PS51194"/>
    </source>
</evidence>
<reference evidence="4 5" key="1">
    <citation type="submission" date="2020-06" db="EMBL/GenBank/DDBJ databases">
        <authorList>
            <person name="Voronona O.L."/>
            <person name="Aksenova E.I."/>
            <person name="Kunda M.S."/>
            <person name="Semenov A.N."/>
            <person name="Ryzhova N."/>
        </authorList>
    </citation>
    <scope>NUCLEOTIDE SEQUENCE [LARGE SCALE GENOMIC DNA]</scope>
    <source>
        <strain evidence="4 5">MPKMM3633</strain>
    </source>
</reference>
<sequence>MTITQSNFAFLKGHNDFLFSIAQAAEKNYPDDPNTTLVKLRIFGEYVANHLGKLLNIEPQETQFKLLEEIQRKTKIDDTILDVFHKLRGIGNQAVHKYHNDLNDAEMCLRLAFRLAVWYYRLISQDKDFPSPLFQLPSKQDQQATQQAFQQEMTLLKQALEQAEKAALQNEHKSQAEIEAQQAKLIELQGRLSVFQSQQTETLAQSEARIAALEAQLKAKEDELASLTEQDRNAFHNQAKTQVSQNKLNLDEAETRYLIDEQLRLAGWDADTQNLKYSNGTRPEIGRNMAIAEWPTGTDGAELSDTGKGFADYVLFAGLTPVGVVEAKRYNIDVASKLNEAFRYSKTFDLLAYRKELAQRAANDDAMMAQVSELKTNQYHANGFNIPFCFSANGRGYSAAVKSKSGIWYRDTRLDSNQPDALPQWFTPAELLSKLDQNIGQLNNWFATHPDMSELGLRYYQEDAVRAVEHAVLSGQRSALLAMATGTGKTRTAIAIMYRMIQSQRFKRVLFLVDRRSLGKQALDSFDEMRIQGQTFTSIFNIKGMTDRFPEDSTKIHVATVQSLVKRVLQSDEIIPVGLYDAIIIDEAHRGYILDKEQTEGEEAFRDQQEFISSYRRVIDQFDAFKLALTATPALHTTEIFGRPIYNYSYRTAVIDGYLNDYDPPIKINTKLNTQGVVIAEGEQVKRLEVSGELKLDTLEDEQNFDVDHFNRQIILPAFNQVICEELTKYLDPTSQQKTLIFCVNNDHADMVVEALRTAFIAKLGSLQYDAILKITGNADKNADKVQELITKFDKDNRPNIVVTVDLLTTGIDVRSICNLVFLRKVRSRILYEQMKGRATRLCPEVGKSNFRIFDAVDLYSSLEPYDTMKAVVVRPDVTLQTLVTEISDDNTYDLTESNGKSFAQNSHEQLVSKLQRVITQADYQRNRDRDIDQQVSRLDERLKNVARCDFSGFAKTALTDGPKISAQYFAQLPNFVEQIENLKRSLNALRDRPIFSDVPDEVIGTDILYGQHNNADDFLDAFDHMVASNVNKLPALDAVVNRPRDLTRKGLVELQEWFDANYFDESALQAAWKRKTTQDIAAKLVGHIRRAAIGNALLPFGVRVDHALEKIKNENDWNPVQIKWLDRLASSIKDKVVLDDDVYKIGNYKREGGKRMLEEALNGELDDILHKFSEYIWDELA</sequence>
<feature type="coiled-coil region" evidence="1">
    <location>
        <begin position="146"/>
        <end position="256"/>
    </location>
</feature>
<dbReference type="AlphaFoldDB" id="A0A859CZI4"/>
<dbReference type="EMBL" id="CP054301">
    <property type="protein sequence ID" value="QKK79920.1"/>
    <property type="molecule type" value="Genomic_DNA"/>
</dbReference>
<evidence type="ECO:0000313" key="4">
    <source>
        <dbReference type="EMBL" id="QKK79920.1"/>
    </source>
</evidence>
<dbReference type="Pfam" id="PF08463">
    <property type="entry name" value="EcoEI_R_C"/>
    <property type="match status" value="1"/>
</dbReference>
<dbReference type="KEGG" id="mpri:MP3633_1186"/>
<dbReference type="GO" id="GO:0003677">
    <property type="term" value="F:DNA binding"/>
    <property type="evidence" value="ECO:0007669"/>
    <property type="project" value="InterPro"/>
</dbReference>
<dbReference type="Pfam" id="PF00271">
    <property type="entry name" value="Helicase_C"/>
    <property type="match status" value="1"/>
</dbReference>
<dbReference type="SUPFAM" id="SSF52540">
    <property type="entry name" value="P-loop containing nucleoside triphosphate hydrolases"/>
    <property type="match status" value="1"/>
</dbReference>
<organism evidence="4 5">
    <name type="scientific">Marinomonas primoryensis</name>
    <dbReference type="NCBI Taxonomy" id="178399"/>
    <lineage>
        <taxon>Bacteria</taxon>
        <taxon>Pseudomonadati</taxon>
        <taxon>Pseudomonadota</taxon>
        <taxon>Gammaproteobacteria</taxon>
        <taxon>Oceanospirillales</taxon>
        <taxon>Oceanospirillaceae</taxon>
        <taxon>Marinomonas</taxon>
    </lineage>
</organism>
<keyword evidence="1" id="KW-0175">Coiled coil</keyword>
<dbReference type="PROSITE" id="PS51194">
    <property type="entry name" value="HELICASE_CTER"/>
    <property type="match status" value="1"/>
</dbReference>
<feature type="domain" description="Helicase C-terminal" evidence="3">
    <location>
        <begin position="726"/>
        <end position="884"/>
    </location>
</feature>
<dbReference type="GO" id="GO:0005524">
    <property type="term" value="F:ATP binding"/>
    <property type="evidence" value="ECO:0007669"/>
    <property type="project" value="InterPro"/>
</dbReference>
<dbReference type="SMART" id="SM00487">
    <property type="entry name" value="DEXDc"/>
    <property type="match status" value="1"/>
</dbReference>
<dbReference type="InterPro" id="IPR027417">
    <property type="entry name" value="P-loop_NTPase"/>
</dbReference>
<dbReference type="SMART" id="SM00490">
    <property type="entry name" value="HELICc"/>
    <property type="match status" value="1"/>
</dbReference>
<protein>
    <submittedName>
        <fullName evidence="4">Type I restriction enzyme EcoKI subunit R</fullName>
    </submittedName>
</protein>
<evidence type="ECO:0000259" key="2">
    <source>
        <dbReference type="PROSITE" id="PS51192"/>
    </source>
</evidence>
<dbReference type="Proteomes" id="UP000509371">
    <property type="component" value="Chromosome"/>
</dbReference>
<evidence type="ECO:0000256" key="1">
    <source>
        <dbReference type="SAM" id="Coils"/>
    </source>
</evidence>
<dbReference type="InterPro" id="IPR006935">
    <property type="entry name" value="Helicase/UvrB_N"/>
</dbReference>
<dbReference type="InterPro" id="IPR050742">
    <property type="entry name" value="Helicase_Restrict-Modif_Enz"/>
</dbReference>
<dbReference type="GO" id="GO:0016787">
    <property type="term" value="F:hydrolase activity"/>
    <property type="evidence" value="ECO:0007669"/>
    <property type="project" value="InterPro"/>
</dbReference>
<dbReference type="REBASE" id="404256">
    <property type="entry name" value="Mpr3633ORF1187P"/>
</dbReference>
<dbReference type="InterPro" id="IPR001650">
    <property type="entry name" value="Helicase_C-like"/>
</dbReference>
<dbReference type="RefSeq" id="WP_217909056.1">
    <property type="nucleotide sequence ID" value="NZ_BAAAEF010000013.1"/>
</dbReference>
<proteinExistence type="predicted"/>
<dbReference type="PANTHER" id="PTHR47396">
    <property type="entry name" value="TYPE I RESTRICTION ENZYME ECOKI R PROTEIN"/>
    <property type="match status" value="1"/>
</dbReference>
<accession>A0A859CZI4</accession>
<name>A0A859CZI4_9GAMM</name>
<dbReference type="InterPro" id="IPR014001">
    <property type="entry name" value="Helicase_ATP-bd"/>
</dbReference>
<dbReference type="CDD" id="cd18032">
    <property type="entry name" value="DEXHc_RE_I_III_res"/>
    <property type="match status" value="1"/>
</dbReference>
<dbReference type="NCBIfam" id="NF008521">
    <property type="entry name" value="PRK11448.1"/>
    <property type="match status" value="1"/>
</dbReference>
<dbReference type="Pfam" id="PF04851">
    <property type="entry name" value="ResIII"/>
    <property type="match status" value="1"/>
</dbReference>
<dbReference type="InterPro" id="IPR013670">
    <property type="entry name" value="EcoEI_R_C_dom"/>
</dbReference>
<evidence type="ECO:0000313" key="5">
    <source>
        <dbReference type="Proteomes" id="UP000509371"/>
    </source>
</evidence>
<dbReference type="Gene3D" id="3.40.50.300">
    <property type="entry name" value="P-loop containing nucleotide triphosphate hydrolases"/>
    <property type="match status" value="2"/>
</dbReference>
<dbReference type="GO" id="GO:0006304">
    <property type="term" value="P:DNA modification"/>
    <property type="evidence" value="ECO:0007669"/>
    <property type="project" value="InterPro"/>
</dbReference>
<dbReference type="CDD" id="cd18799">
    <property type="entry name" value="SF2_C_EcoAI-like"/>
    <property type="match status" value="1"/>
</dbReference>
<dbReference type="GO" id="GO:0005829">
    <property type="term" value="C:cytosol"/>
    <property type="evidence" value="ECO:0007669"/>
    <property type="project" value="TreeGrafter"/>
</dbReference>
<gene>
    <name evidence="4" type="ORF">MP3633_1186</name>
</gene>
<feature type="domain" description="Helicase ATP-binding" evidence="2">
    <location>
        <begin position="470"/>
        <end position="651"/>
    </location>
</feature>